<sequence>MSSIEITVDGRAALTTRQLGEEFGLDPASARSAVRRVGLEPVAHLDDRTPLYDADTARAALRDRPGKGGPGRPRSRWAAIARSVAQSI</sequence>
<dbReference type="AlphaFoldDB" id="A0A316FGQ6"/>
<dbReference type="Proteomes" id="UP000245697">
    <property type="component" value="Unassembled WGS sequence"/>
</dbReference>
<evidence type="ECO:0000313" key="3">
    <source>
        <dbReference type="Proteomes" id="UP000245697"/>
    </source>
</evidence>
<accession>A0A316FGQ6</accession>
<name>A0A316FGQ6_9ACTN</name>
<feature type="region of interest" description="Disordered" evidence="1">
    <location>
        <begin position="56"/>
        <end position="78"/>
    </location>
</feature>
<dbReference type="EMBL" id="QGGR01000008">
    <property type="protein sequence ID" value="PWK46950.1"/>
    <property type="molecule type" value="Genomic_DNA"/>
</dbReference>
<proteinExistence type="predicted"/>
<reference evidence="2 3" key="1">
    <citation type="submission" date="2018-05" db="EMBL/GenBank/DDBJ databases">
        <title>Genomic Encyclopedia of Archaeal and Bacterial Type Strains, Phase II (KMG-II): from individual species to whole genera.</title>
        <authorList>
            <person name="Goeker M."/>
        </authorList>
    </citation>
    <scope>NUCLEOTIDE SEQUENCE [LARGE SCALE GENOMIC DNA]</scope>
    <source>
        <strain evidence="2 3">DSM 45184</strain>
    </source>
</reference>
<protein>
    <submittedName>
        <fullName evidence="2">Uncharacterized protein</fullName>
    </submittedName>
</protein>
<organism evidence="2 3">
    <name type="scientific">Actinoplanes xinjiangensis</name>
    <dbReference type="NCBI Taxonomy" id="512350"/>
    <lineage>
        <taxon>Bacteria</taxon>
        <taxon>Bacillati</taxon>
        <taxon>Actinomycetota</taxon>
        <taxon>Actinomycetes</taxon>
        <taxon>Micromonosporales</taxon>
        <taxon>Micromonosporaceae</taxon>
        <taxon>Actinoplanes</taxon>
    </lineage>
</organism>
<dbReference type="OrthoDB" id="136675at28056"/>
<gene>
    <name evidence="2" type="ORF">BC793_10864</name>
</gene>
<evidence type="ECO:0000313" key="2">
    <source>
        <dbReference type="EMBL" id="PWK46950.1"/>
    </source>
</evidence>
<comment type="caution">
    <text evidence="2">The sequence shown here is derived from an EMBL/GenBank/DDBJ whole genome shotgun (WGS) entry which is preliminary data.</text>
</comment>
<evidence type="ECO:0000256" key="1">
    <source>
        <dbReference type="SAM" id="MobiDB-lite"/>
    </source>
</evidence>
<dbReference type="RefSeq" id="WP_109594154.1">
    <property type="nucleotide sequence ID" value="NZ_BONA01000049.1"/>
</dbReference>
<keyword evidence="3" id="KW-1185">Reference proteome</keyword>